<dbReference type="PANTHER" id="PTHR43861:SF1">
    <property type="entry name" value="TRANS-ACONITATE 2-METHYLTRANSFERASE"/>
    <property type="match status" value="1"/>
</dbReference>
<dbReference type="EC" id="2.1.1.144" evidence="4"/>
<accession>A0A7W7M2X5</accession>
<dbReference type="Gene3D" id="1.10.150.290">
    <property type="entry name" value="S-adenosyl-L-methionine-dependent methyltransferases"/>
    <property type="match status" value="1"/>
</dbReference>
<name>A0A7W7M2X5_9MICC</name>
<evidence type="ECO:0000256" key="2">
    <source>
        <dbReference type="ARBA" id="ARBA00022679"/>
    </source>
</evidence>
<evidence type="ECO:0000256" key="1">
    <source>
        <dbReference type="ARBA" id="ARBA00022603"/>
    </source>
</evidence>
<dbReference type="InterPro" id="IPR023149">
    <property type="entry name" value="Trans_acon_MeTrfase_C"/>
</dbReference>
<dbReference type="CDD" id="cd02440">
    <property type="entry name" value="AdoMet_MTases"/>
    <property type="match status" value="1"/>
</dbReference>
<dbReference type="InterPro" id="IPR029063">
    <property type="entry name" value="SAM-dependent_MTases_sf"/>
</dbReference>
<dbReference type="Proteomes" id="UP000540191">
    <property type="component" value="Unassembled WGS sequence"/>
</dbReference>
<dbReference type="Pfam" id="PF13649">
    <property type="entry name" value="Methyltransf_25"/>
    <property type="match status" value="1"/>
</dbReference>
<sequence length="284" mass="31541">MAPTAESASAASFRWDPDRYEAFAEHRARPFHDLLARVGAVSARRVVDLGCGPGTRTVSLARRWPHARVVGIDSSAEMVDRARDELDRTPELAGRLSYEKADVVDWTPDPEVDVVVSNAMLQWIPEHPDLISAWLEALRPGSWLGVQVPHNADEPSHRTIRELGACEPFASAMGTIPHTDTVLAPEDYAGMLLRAGWTADVWQTRYEHVLTGPDPVASWTAGAALRPSLDALARHDAAQGTDLRERFHQEYRRRLREAYPPVVSGGEQTLYGFSRLFVVGHRPD</sequence>
<dbReference type="SUPFAM" id="SSF53335">
    <property type="entry name" value="S-adenosyl-L-methionine-dependent methyltransferases"/>
    <property type="match status" value="1"/>
</dbReference>
<dbReference type="InterPro" id="IPR041698">
    <property type="entry name" value="Methyltransf_25"/>
</dbReference>
<dbReference type="AlphaFoldDB" id="A0A7W7M2X5"/>
<evidence type="ECO:0000313" key="4">
    <source>
        <dbReference type="EMBL" id="MBB4735195.1"/>
    </source>
</evidence>
<feature type="domain" description="Methyltransferase" evidence="3">
    <location>
        <begin position="46"/>
        <end position="141"/>
    </location>
</feature>
<evidence type="ECO:0000313" key="5">
    <source>
        <dbReference type="Proteomes" id="UP000540191"/>
    </source>
</evidence>
<dbReference type="PANTHER" id="PTHR43861">
    <property type="entry name" value="TRANS-ACONITATE 2-METHYLTRANSFERASE-RELATED"/>
    <property type="match status" value="1"/>
</dbReference>
<keyword evidence="5" id="KW-1185">Reference proteome</keyword>
<keyword evidence="1 4" id="KW-0489">Methyltransferase</keyword>
<dbReference type="RefSeq" id="WP_184241127.1">
    <property type="nucleotide sequence ID" value="NZ_JACHNA010000001.1"/>
</dbReference>
<gene>
    <name evidence="4" type="ORF">HDA30_000703</name>
</gene>
<dbReference type="Gene3D" id="3.40.50.150">
    <property type="entry name" value="Vaccinia Virus protein VP39"/>
    <property type="match status" value="1"/>
</dbReference>
<proteinExistence type="predicted"/>
<dbReference type="GO" id="GO:0030798">
    <property type="term" value="F:trans-aconitate 2-methyltransferase activity"/>
    <property type="evidence" value="ECO:0007669"/>
    <property type="project" value="UniProtKB-EC"/>
</dbReference>
<dbReference type="EMBL" id="JACHNA010000001">
    <property type="protein sequence ID" value="MBB4735195.1"/>
    <property type="molecule type" value="Genomic_DNA"/>
</dbReference>
<organism evidence="4 5">
    <name type="scientific">Micrococcus cohnii</name>
    <dbReference type="NCBI Taxonomy" id="993416"/>
    <lineage>
        <taxon>Bacteria</taxon>
        <taxon>Bacillati</taxon>
        <taxon>Actinomycetota</taxon>
        <taxon>Actinomycetes</taxon>
        <taxon>Micrococcales</taxon>
        <taxon>Micrococcaceae</taxon>
        <taxon>Micrococcus</taxon>
    </lineage>
</organism>
<keyword evidence="2 4" id="KW-0808">Transferase</keyword>
<protein>
    <submittedName>
        <fullName evidence="4">Trans-aconitate 2-methyltransferase</fullName>
        <ecNumber evidence="4">2.1.1.144</ecNumber>
    </submittedName>
</protein>
<comment type="caution">
    <text evidence="4">The sequence shown here is derived from an EMBL/GenBank/DDBJ whole genome shotgun (WGS) entry which is preliminary data.</text>
</comment>
<dbReference type="GO" id="GO:0032259">
    <property type="term" value="P:methylation"/>
    <property type="evidence" value="ECO:0007669"/>
    <property type="project" value="UniProtKB-KW"/>
</dbReference>
<evidence type="ECO:0000259" key="3">
    <source>
        <dbReference type="Pfam" id="PF13649"/>
    </source>
</evidence>
<reference evidence="4 5" key="1">
    <citation type="submission" date="2020-08" db="EMBL/GenBank/DDBJ databases">
        <title>Sequencing the genomes of 1000 actinobacteria strains.</title>
        <authorList>
            <person name="Klenk H.-P."/>
        </authorList>
    </citation>
    <scope>NUCLEOTIDE SEQUENCE [LARGE SCALE GENOMIC DNA]</scope>
    <source>
        <strain evidence="4 5">DSM 23974</strain>
    </source>
</reference>